<gene>
    <name evidence="6" type="ORF">LEQ_0668</name>
</gene>
<dbReference type="AlphaFoldDB" id="V7HWM8"/>
<proteinExistence type="inferred from homology"/>
<name>V7HWM8_9LACO</name>
<reference evidence="6 7" key="1">
    <citation type="journal article" date="2014" name="Genome Announc.">
        <title>The Genome of the Predominant Equine Lactobacillus Species, Lactobacillus equi, Is Reflective of Its Lifestyle Adaptations to an Herbivorous Host.</title>
        <authorList>
            <person name="O'Donnell M.M."/>
            <person name="Harris H.M."/>
            <person name="O'Toole P.W."/>
            <person name="Ross R.P."/>
        </authorList>
    </citation>
    <scope>NUCLEOTIDE SEQUENCE [LARGE SCALE GENOMIC DNA]</scope>
    <source>
        <strain evidence="6 7">DPC 6820</strain>
    </source>
</reference>
<comment type="caution">
    <text evidence="6">The sequence shown here is derived from an EMBL/GenBank/DDBJ whole genome shotgun (WGS) entry which is preliminary data.</text>
</comment>
<evidence type="ECO:0000259" key="5">
    <source>
        <dbReference type="Pfam" id="PF13407"/>
    </source>
</evidence>
<feature type="chain" id="PRO_5038462794" evidence="4">
    <location>
        <begin position="20"/>
        <end position="306"/>
    </location>
</feature>
<dbReference type="PANTHER" id="PTHR46847:SF1">
    <property type="entry name" value="D-ALLOSE-BINDING PERIPLASMIC PROTEIN-RELATED"/>
    <property type="match status" value="1"/>
</dbReference>
<feature type="signal peptide" evidence="4">
    <location>
        <begin position="1"/>
        <end position="19"/>
    </location>
</feature>
<dbReference type="EMBL" id="AWWH01000048">
    <property type="protein sequence ID" value="ETA74654.1"/>
    <property type="molecule type" value="Genomic_DNA"/>
</dbReference>
<dbReference type="Proteomes" id="UP000018559">
    <property type="component" value="Unassembled WGS sequence"/>
</dbReference>
<dbReference type="InterPro" id="IPR028082">
    <property type="entry name" value="Peripla_BP_I"/>
</dbReference>
<comment type="similarity">
    <text evidence="2">Belongs to the bacterial solute-binding protein 2 family.</text>
</comment>
<protein>
    <submittedName>
        <fullName evidence="6">D-ribose-binding protein</fullName>
    </submittedName>
</protein>
<evidence type="ECO:0000256" key="2">
    <source>
        <dbReference type="ARBA" id="ARBA00007639"/>
    </source>
</evidence>
<sequence length="306" mass="34440">MVIVLLVWCYSLNIFLSQAPVKIGATYMTLNNSFYQIINEEVKKKVDQNGDILYTRDPGLSVTKQCQQINNFIKLKVNVIIINPVNGESHKLQAVLRKAHQQGIRIVVVDSQVSDAHDVDTTVVSDNYRAGALDAQNIRQNNERARVLVLRHWNALSVKERYRGLEDQFKKYPQYQIVKNVETLGQTDISLKKTKETLENSTNKYDLIVALDDQSALGALAALDELGVKRTIPVYGIDGSANMKRLLASDQDAQATVAQSPIKLGQKSIQASYKLVKNQKVARKIIVPVYLLTKKNIKNYDLSGWQ</sequence>
<dbReference type="GO" id="GO:0030313">
    <property type="term" value="C:cell envelope"/>
    <property type="evidence" value="ECO:0007669"/>
    <property type="project" value="UniProtKB-SubCell"/>
</dbReference>
<comment type="subcellular location">
    <subcellularLocation>
        <location evidence="1">Cell envelope</location>
    </subcellularLocation>
</comment>
<dbReference type="PANTHER" id="PTHR46847">
    <property type="entry name" value="D-ALLOSE-BINDING PERIPLASMIC PROTEIN-RELATED"/>
    <property type="match status" value="1"/>
</dbReference>
<keyword evidence="3 4" id="KW-0732">Signal</keyword>
<dbReference type="InterPro" id="IPR025997">
    <property type="entry name" value="SBP_2_dom"/>
</dbReference>
<evidence type="ECO:0000256" key="4">
    <source>
        <dbReference type="SAM" id="SignalP"/>
    </source>
</evidence>
<evidence type="ECO:0000313" key="7">
    <source>
        <dbReference type="Proteomes" id="UP000018559"/>
    </source>
</evidence>
<evidence type="ECO:0000256" key="3">
    <source>
        <dbReference type="ARBA" id="ARBA00022729"/>
    </source>
</evidence>
<evidence type="ECO:0000313" key="6">
    <source>
        <dbReference type="EMBL" id="ETA74654.1"/>
    </source>
</evidence>
<dbReference type="Gene3D" id="3.40.50.2300">
    <property type="match status" value="2"/>
</dbReference>
<feature type="domain" description="Periplasmic binding protein" evidence="5">
    <location>
        <begin position="27"/>
        <end position="280"/>
    </location>
</feature>
<dbReference type="Pfam" id="PF13407">
    <property type="entry name" value="Peripla_BP_4"/>
    <property type="match status" value="1"/>
</dbReference>
<dbReference type="PATRIC" id="fig|1392007.3.peg.434"/>
<organism evidence="6 7">
    <name type="scientific">Ligilactobacillus equi DPC 6820</name>
    <dbReference type="NCBI Taxonomy" id="1392007"/>
    <lineage>
        <taxon>Bacteria</taxon>
        <taxon>Bacillati</taxon>
        <taxon>Bacillota</taxon>
        <taxon>Bacilli</taxon>
        <taxon>Lactobacillales</taxon>
        <taxon>Lactobacillaceae</taxon>
        <taxon>Ligilactobacillus</taxon>
    </lineage>
</organism>
<evidence type="ECO:0000256" key="1">
    <source>
        <dbReference type="ARBA" id="ARBA00004196"/>
    </source>
</evidence>
<dbReference type="SUPFAM" id="SSF53822">
    <property type="entry name" value="Periplasmic binding protein-like I"/>
    <property type="match status" value="1"/>
</dbReference>
<keyword evidence="7" id="KW-1185">Reference proteome</keyword>
<accession>V7HWM8</accession>
<dbReference type="GO" id="GO:0030246">
    <property type="term" value="F:carbohydrate binding"/>
    <property type="evidence" value="ECO:0007669"/>
    <property type="project" value="UniProtKB-ARBA"/>
</dbReference>